<dbReference type="Proteomes" id="UP000796761">
    <property type="component" value="Unassembled WGS sequence"/>
</dbReference>
<organism evidence="1 2">
    <name type="scientific">Zosterops borbonicus</name>
    <dbReference type="NCBI Taxonomy" id="364589"/>
    <lineage>
        <taxon>Eukaryota</taxon>
        <taxon>Metazoa</taxon>
        <taxon>Chordata</taxon>
        <taxon>Craniata</taxon>
        <taxon>Vertebrata</taxon>
        <taxon>Euteleostomi</taxon>
        <taxon>Archelosauria</taxon>
        <taxon>Archosauria</taxon>
        <taxon>Dinosauria</taxon>
        <taxon>Saurischia</taxon>
        <taxon>Theropoda</taxon>
        <taxon>Coelurosauria</taxon>
        <taxon>Aves</taxon>
        <taxon>Neognathae</taxon>
        <taxon>Neoaves</taxon>
        <taxon>Telluraves</taxon>
        <taxon>Australaves</taxon>
        <taxon>Passeriformes</taxon>
        <taxon>Sylvioidea</taxon>
        <taxon>Zosteropidae</taxon>
        <taxon>Zosterops</taxon>
    </lineage>
</organism>
<keyword evidence="2" id="KW-1185">Reference proteome</keyword>
<dbReference type="OrthoDB" id="343092at2759"/>
<proteinExistence type="predicted"/>
<evidence type="ECO:0000313" key="1">
    <source>
        <dbReference type="EMBL" id="TRZ24185.1"/>
    </source>
</evidence>
<evidence type="ECO:0000313" key="2">
    <source>
        <dbReference type="Proteomes" id="UP000796761"/>
    </source>
</evidence>
<sequence>MATAAAWGLHGVLTEPGGNRPLLCQVCPMEPGENRPYLCQVCPMELGENRPYLCQVCPWNRGDKAPPVPGLLKDPSAGTWVKVFISLDCKLFFGASGSFLQQNLEEKHIKPLSTWDKEGLVEPDDFLKHLLLDAGDTESEPELHKVLCSRVSFQRNMEQTRGSIPNWQCSNLE</sequence>
<protein>
    <submittedName>
        <fullName evidence="1">Uncharacterized protein</fullName>
    </submittedName>
</protein>
<comment type="caution">
    <text evidence="1">The sequence shown here is derived from an EMBL/GenBank/DDBJ whole genome shotgun (WGS) entry which is preliminary data.</text>
</comment>
<dbReference type="AlphaFoldDB" id="A0A8K1LRK3"/>
<name>A0A8K1LRK3_9PASS</name>
<dbReference type="EMBL" id="SWJQ01000050">
    <property type="protein sequence ID" value="TRZ24185.1"/>
    <property type="molecule type" value="Genomic_DNA"/>
</dbReference>
<gene>
    <name evidence="1" type="ORF">HGM15179_002871</name>
</gene>
<reference evidence="1" key="1">
    <citation type="submission" date="2019-04" db="EMBL/GenBank/DDBJ databases">
        <title>Genome assembly of Zosterops borbonicus 15179.</title>
        <authorList>
            <person name="Leroy T."/>
            <person name="Anselmetti Y."/>
            <person name="Tilak M.-K."/>
            <person name="Nabholz B."/>
        </authorList>
    </citation>
    <scope>NUCLEOTIDE SEQUENCE</scope>
    <source>
        <strain evidence="1">HGM_15179</strain>
        <tissue evidence="1">Muscle</tissue>
    </source>
</reference>
<accession>A0A8K1LRK3</accession>